<name>A0ABY9EAZ4_9GAMM</name>
<evidence type="ECO:0000256" key="10">
    <source>
        <dbReference type="RuleBase" id="RU362123"/>
    </source>
</evidence>
<protein>
    <recommendedName>
        <fullName evidence="10">Protein TonB</fullName>
    </recommendedName>
</protein>
<comment type="similarity">
    <text evidence="2 10">Belongs to the TonB family.</text>
</comment>
<sequence>MSQLAGPGHGFVQRRQWPWLAAVAGALVMHAAVALYFFRQPDTQLALPPAALPQLVDISLVAAPVAPLQQLPVGPQQQASSPAPRQHNTPQQPEPEPLPEPLPESVSEVAIRAAQKKAEREPRQQVPQQPVAKPQETRREDATGEATGDQYVEEASAPVTARTRAAEVASAPTEGALNERQLEARLTWQNRLQVHLERRKRYPRRARVRRQQGTPWVRFTMDRQGKVLAVKLHRASGVATLDREVVALVRRAEPLPRPPGEVVGDPLTLVVPVDFFIR</sequence>
<keyword evidence="6 10" id="KW-0812">Transmembrane</keyword>
<keyword evidence="10" id="KW-0735">Signal-anchor</keyword>
<keyword evidence="7 10" id="KW-0653">Protein transport</keyword>
<dbReference type="Gene3D" id="3.30.1150.10">
    <property type="match status" value="1"/>
</dbReference>
<accession>A0ABY9EAZ4</accession>
<evidence type="ECO:0000256" key="9">
    <source>
        <dbReference type="ARBA" id="ARBA00023136"/>
    </source>
</evidence>
<keyword evidence="3 10" id="KW-0813">Transport</keyword>
<evidence type="ECO:0000256" key="4">
    <source>
        <dbReference type="ARBA" id="ARBA00022475"/>
    </source>
</evidence>
<feature type="region of interest" description="Disordered" evidence="11">
    <location>
        <begin position="73"/>
        <end position="176"/>
    </location>
</feature>
<dbReference type="Pfam" id="PF03544">
    <property type="entry name" value="TonB_C"/>
    <property type="match status" value="1"/>
</dbReference>
<organism evidence="13 14">
    <name type="scientific">Microbulbifer spongiae</name>
    <dbReference type="NCBI Taxonomy" id="2944933"/>
    <lineage>
        <taxon>Bacteria</taxon>
        <taxon>Pseudomonadati</taxon>
        <taxon>Pseudomonadota</taxon>
        <taxon>Gammaproteobacteria</taxon>
        <taxon>Cellvibrionales</taxon>
        <taxon>Microbulbiferaceae</taxon>
        <taxon>Microbulbifer</taxon>
    </lineage>
</organism>
<keyword evidence="14" id="KW-1185">Reference proteome</keyword>
<reference evidence="13 14" key="1">
    <citation type="submission" date="2022-05" db="EMBL/GenBank/DDBJ databases">
        <title>Microbulbifer sp. nov., isolated from sponge.</title>
        <authorList>
            <person name="Gao L."/>
        </authorList>
    </citation>
    <scope>NUCLEOTIDE SEQUENCE [LARGE SCALE GENOMIC DNA]</scope>
    <source>
        <strain evidence="13 14">MI-G</strain>
    </source>
</reference>
<dbReference type="NCBIfam" id="TIGR01352">
    <property type="entry name" value="tonB_Cterm"/>
    <property type="match status" value="1"/>
</dbReference>
<dbReference type="InterPro" id="IPR051045">
    <property type="entry name" value="TonB-dependent_transducer"/>
</dbReference>
<feature type="domain" description="TonB C-terminal" evidence="12">
    <location>
        <begin position="187"/>
        <end position="278"/>
    </location>
</feature>
<evidence type="ECO:0000256" key="8">
    <source>
        <dbReference type="ARBA" id="ARBA00022989"/>
    </source>
</evidence>
<dbReference type="PANTHER" id="PTHR33446:SF2">
    <property type="entry name" value="PROTEIN TONB"/>
    <property type="match status" value="1"/>
</dbReference>
<dbReference type="PRINTS" id="PR01374">
    <property type="entry name" value="TONBPROTEIN"/>
</dbReference>
<evidence type="ECO:0000313" key="13">
    <source>
        <dbReference type="EMBL" id="WKD50160.1"/>
    </source>
</evidence>
<dbReference type="InterPro" id="IPR003538">
    <property type="entry name" value="TonB"/>
</dbReference>
<evidence type="ECO:0000259" key="12">
    <source>
        <dbReference type="PROSITE" id="PS52015"/>
    </source>
</evidence>
<feature type="compositionally biased region" description="Pro residues" evidence="11">
    <location>
        <begin position="92"/>
        <end position="102"/>
    </location>
</feature>
<evidence type="ECO:0000256" key="5">
    <source>
        <dbReference type="ARBA" id="ARBA00022519"/>
    </source>
</evidence>
<evidence type="ECO:0000256" key="3">
    <source>
        <dbReference type="ARBA" id="ARBA00022448"/>
    </source>
</evidence>
<evidence type="ECO:0000256" key="7">
    <source>
        <dbReference type="ARBA" id="ARBA00022927"/>
    </source>
</evidence>
<evidence type="ECO:0000256" key="11">
    <source>
        <dbReference type="SAM" id="MobiDB-lite"/>
    </source>
</evidence>
<evidence type="ECO:0000256" key="2">
    <source>
        <dbReference type="ARBA" id="ARBA00006555"/>
    </source>
</evidence>
<proteinExistence type="inferred from homology"/>
<dbReference type="Proteomes" id="UP001321520">
    <property type="component" value="Chromosome"/>
</dbReference>
<keyword evidence="5 10" id="KW-0997">Cell inner membrane</keyword>
<keyword evidence="4 10" id="KW-1003">Cell membrane</keyword>
<dbReference type="RefSeq" id="WP_301416198.1">
    <property type="nucleotide sequence ID" value="NZ_CP098023.1"/>
</dbReference>
<comment type="subcellular location">
    <subcellularLocation>
        <location evidence="1 10">Cell inner membrane</location>
        <topology evidence="1 10">Single-pass membrane protein</topology>
        <orientation evidence="1 10">Periplasmic side</orientation>
    </subcellularLocation>
</comment>
<evidence type="ECO:0000256" key="1">
    <source>
        <dbReference type="ARBA" id="ARBA00004383"/>
    </source>
</evidence>
<dbReference type="SUPFAM" id="SSF74653">
    <property type="entry name" value="TolA/TonB C-terminal domain"/>
    <property type="match status" value="1"/>
</dbReference>
<dbReference type="PANTHER" id="PTHR33446">
    <property type="entry name" value="PROTEIN TONB-RELATED"/>
    <property type="match status" value="1"/>
</dbReference>
<keyword evidence="9 10" id="KW-0472">Membrane</keyword>
<dbReference type="PROSITE" id="PS52015">
    <property type="entry name" value="TONB_CTD"/>
    <property type="match status" value="1"/>
</dbReference>
<feature type="compositionally biased region" description="Low complexity" evidence="11">
    <location>
        <begin position="73"/>
        <end position="84"/>
    </location>
</feature>
<evidence type="ECO:0000313" key="14">
    <source>
        <dbReference type="Proteomes" id="UP001321520"/>
    </source>
</evidence>
<dbReference type="InterPro" id="IPR037682">
    <property type="entry name" value="TonB_C"/>
</dbReference>
<dbReference type="EMBL" id="CP098023">
    <property type="protein sequence ID" value="WKD50160.1"/>
    <property type="molecule type" value="Genomic_DNA"/>
</dbReference>
<comment type="function">
    <text evidence="10">Interacts with outer membrane receptor proteins that carry out high-affinity binding and energy dependent uptake into the periplasmic space of specific substrates. It could act to transduce energy from the cytoplasmic membrane to specific energy-requiring processes in the outer membrane, resulting in the release into the periplasm of ligands bound by these outer membrane proteins.</text>
</comment>
<gene>
    <name evidence="13" type="ORF">M8T91_01650</name>
</gene>
<evidence type="ECO:0000256" key="6">
    <source>
        <dbReference type="ARBA" id="ARBA00022692"/>
    </source>
</evidence>
<keyword evidence="8 10" id="KW-1133">Transmembrane helix</keyword>
<feature type="transmembrane region" description="Helical" evidence="10">
    <location>
        <begin position="17"/>
        <end position="38"/>
    </location>
</feature>
<feature type="compositionally biased region" description="Low complexity" evidence="11">
    <location>
        <begin position="124"/>
        <end position="134"/>
    </location>
</feature>
<dbReference type="InterPro" id="IPR006260">
    <property type="entry name" value="TonB/TolA_C"/>
</dbReference>